<evidence type="ECO:0000313" key="2">
    <source>
        <dbReference type="Proteomes" id="UP000000226"/>
    </source>
</evidence>
<gene>
    <name evidence="1" type="ORF">PHAVU_009G195700g</name>
</gene>
<name>V7B083_PHAVU</name>
<proteinExistence type="predicted"/>
<dbReference type="Proteomes" id="UP000000226">
    <property type="component" value="Chromosome 9"/>
</dbReference>
<protein>
    <submittedName>
        <fullName evidence="1">Uncharacterized protein</fullName>
    </submittedName>
</protein>
<evidence type="ECO:0000313" key="1">
    <source>
        <dbReference type="EMBL" id="ESW10278.1"/>
    </source>
</evidence>
<dbReference type="EMBL" id="CM002296">
    <property type="protein sequence ID" value="ESW10278.1"/>
    <property type="molecule type" value="Genomic_DNA"/>
</dbReference>
<organism evidence="1 2">
    <name type="scientific">Phaseolus vulgaris</name>
    <name type="common">Kidney bean</name>
    <name type="synonym">French bean</name>
    <dbReference type="NCBI Taxonomy" id="3885"/>
    <lineage>
        <taxon>Eukaryota</taxon>
        <taxon>Viridiplantae</taxon>
        <taxon>Streptophyta</taxon>
        <taxon>Embryophyta</taxon>
        <taxon>Tracheophyta</taxon>
        <taxon>Spermatophyta</taxon>
        <taxon>Magnoliopsida</taxon>
        <taxon>eudicotyledons</taxon>
        <taxon>Gunneridae</taxon>
        <taxon>Pentapetalae</taxon>
        <taxon>rosids</taxon>
        <taxon>fabids</taxon>
        <taxon>Fabales</taxon>
        <taxon>Fabaceae</taxon>
        <taxon>Papilionoideae</taxon>
        <taxon>50 kb inversion clade</taxon>
        <taxon>NPAAA clade</taxon>
        <taxon>indigoferoid/millettioid clade</taxon>
        <taxon>Phaseoleae</taxon>
        <taxon>Phaseolus</taxon>
    </lineage>
</organism>
<accession>V7B083</accession>
<sequence>MAYVRILVRYVKSPPPLGLLGLLALTGSHWTTDRGLNLETMHELTDPLFQPGVPQSA</sequence>
<dbReference type="Gramene" id="ESW10278">
    <property type="protein sequence ID" value="ESW10278"/>
    <property type="gene ID" value="PHAVU_009G195700g"/>
</dbReference>
<keyword evidence="2" id="KW-1185">Reference proteome</keyword>
<reference evidence="2" key="1">
    <citation type="journal article" date="2014" name="Nat. Genet.">
        <title>A reference genome for common bean and genome-wide analysis of dual domestications.</title>
        <authorList>
            <person name="Schmutz J."/>
            <person name="McClean P.E."/>
            <person name="Mamidi S."/>
            <person name="Wu G.A."/>
            <person name="Cannon S.B."/>
            <person name="Grimwood J."/>
            <person name="Jenkins J."/>
            <person name="Shu S."/>
            <person name="Song Q."/>
            <person name="Chavarro C."/>
            <person name="Torres-Torres M."/>
            <person name="Geffroy V."/>
            <person name="Moghaddam S.M."/>
            <person name="Gao D."/>
            <person name="Abernathy B."/>
            <person name="Barry K."/>
            <person name="Blair M."/>
            <person name="Brick M.A."/>
            <person name="Chovatia M."/>
            <person name="Gepts P."/>
            <person name="Goodstein D.M."/>
            <person name="Gonzales M."/>
            <person name="Hellsten U."/>
            <person name="Hyten D.L."/>
            <person name="Jia G."/>
            <person name="Kelly J.D."/>
            <person name="Kudrna D."/>
            <person name="Lee R."/>
            <person name="Richard M.M."/>
            <person name="Miklas P.N."/>
            <person name="Osorno J.M."/>
            <person name="Rodrigues J."/>
            <person name="Thareau V."/>
            <person name="Urrea C.A."/>
            <person name="Wang M."/>
            <person name="Yu Y."/>
            <person name="Zhang M."/>
            <person name="Wing R.A."/>
            <person name="Cregan P.B."/>
            <person name="Rokhsar D.S."/>
            <person name="Jackson S.A."/>
        </authorList>
    </citation>
    <scope>NUCLEOTIDE SEQUENCE [LARGE SCALE GENOMIC DNA]</scope>
    <source>
        <strain evidence="2">cv. G19833</strain>
    </source>
</reference>
<dbReference type="AlphaFoldDB" id="V7B083"/>